<accession>A0A815Q6J8</accession>
<dbReference type="Proteomes" id="UP000663860">
    <property type="component" value="Unassembled WGS sequence"/>
</dbReference>
<gene>
    <name evidence="1" type="ORF">IZO911_LOCUS42815</name>
    <name evidence="2" type="ORF">KXQ929_LOCUS33512</name>
</gene>
<dbReference type="AlphaFoldDB" id="A0A815Q6J8"/>
<dbReference type="EMBL" id="CAJOBB010004315">
    <property type="protein sequence ID" value="CAF4083674.1"/>
    <property type="molecule type" value="Genomic_DNA"/>
</dbReference>
<organism evidence="1 3">
    <name type="scientific">Adineta steineri</name>
    <dbReference type="NCBI Taxonomy" id="433720"/>
    <lineage>
        <taxon>Eukaryota</taxon>
        <taxon>Metazoa</taxon>
        <taxon>Spiralia</taxon>
        <taxon>Gnathifera</taxon>
        <taxon>Rotifera</taxon>
        <taxon>Eurotatoria</taxon>
        <taxon>Bdelloidea</taxon>
        <taxon>Adinetida</taxon>
        <taxon>Adinetidae</taxon>
        <taxon>Adineta</taxon>
    </lineage>
</organism>
<proteinExistence type="predicted"/>
<reference evidence="1" key="1">
    <citation type="submission" date="2021-02" db="EMBL/GenBank/DDBJ databases">
        <authorList>
            <person name="Nowell W R."/>
        </authorList>
    </citation>
    <scope>NUCLEOTIDE SEQUENCE</scope>
</reference>
<sequence length="133" mass="15083">MSKWYGAKPSFKPPSQEEIVRALGDTTKLSKIMQMALTTRTDESFDPIKTPESSDWLTQHEEEGQTMSSFLRKSLGGVSYGDLKTIFLQPVGSFDHQRAPSLDVIVKFTRTFFLGCYVELLPMIDFTDGMPHR</sequence>
<name>A0A815Q6J8_9BILA</name>
<evidence type="ECO:0000313" key="3">
    <source>
        <dbReference type="Proteomes" id="UP000663860"/>
    </source>
</evidence>
<evidence type="ECO:0000313" key="2">
    <source>
        <dbReference type="EMBL" id="CAF4083674.1"/>
    </source>
</evidence>
<comment type="caution">
    <text evidence="1">The sequence shown here is derived from an EMBL/GenBank/DDBJ whole genome shotgun (WGS) entry which is preliminary data.</text>
</comment>
<dbReference type="EMBL" id="CAJNOE010001937">
    <property type="protein sequence ID" value="CAF1459024.1"/>
    <property type="molecule type" value="Genomic_DNA"/>
</dbReference>
<protein>
    <submittedName>
        <fullName evidence="1">Uncharacterized protein</fullName>
    </submittedName>
</protein>
<evidence type="ECO:0000313" key="1">
    <source>
        <dbReference type="EMBL" id="CAF1459024.1"/>
    </source>
</evidence>
<dbReference type="Proteomes" id="UP000663868">
    <property type="component" value="Unassembled WGS sequence"/>
</dbReference>